<accession>A0A0K2T8W1</accession>
<protein>
    <submittedName>
        <fullName evidence="1">Uncharacterized protein</fullName>
    </submittedName>
</protein>
<evidence type="ECO:0000313" key="1">
    <source>
        <dbReference type="EMBL" id="CDW22240.1"/>
    </source>
</evidence>
<proteinExistence type="predicted"/>
<reference evidence="1" key="1">
    <citation type="submission" date="2014-05" db="EMBL/GenBank/DDBJ databases">
        <authorList>
            <person name="Chronopoulou M."/>
        </authorList>
    </citation>
    <scope>NUCLEOTIDE SEQUENCE</scope>
    <source>
        <tissue evidence="1">Whole organism</tissue>
    </source>
</reference>
<name>A0A0K2T8W1_LEPSM</name>
<organism evidence="1">
    <name type="scientific">Lepeophtheirus salmonis</name>
    <name type="common">Salmon louse</name>
    <name type="synonym">Caligus salmonis</name>
    <dbReference type="NCBI Taxonomy" id="72036"/>
    <lineage>
        <taxon>Eukaryota</taxon>
        <taxon>Metazoa</taxon>
        <taxon>Ecdysozoa</taxon>
        <taxon>Arthropoda</taxon>
        <taxon>Crustacea</taxon>
        <taxon>Multicrustacea</taxon>
        <taxon>Hexanauplia</taxon>
        <taxon>Copepoda</taxon>
        <taxon>Siphonostomatoida</taxon>
        <taxon>Caligidae</taxon>
        <taxon>Lepeophtheirus</taxon>
    </lineage>
</organism>
<sequence length="41" mass="5051">MNVIGIIERNFHVIKSNNSTNRKFIHTYINRNIRYKLQYKI</sequence>
<dbReference type="AlphaFoldDB" id="A0A0K2T8W1"/>
<dbReference type="EMBL" id="HACA01004879">
    <property type="protein sequence ID" value="CDW22240.1"/>
    <property type="molecule type" value="Transcribed_RNA"/>
</dbReference>